<dbReference type="EMBL" id="CM055098">
    <property type="protein sequence ID" value="KAJ7551110.1"/>
    <property type="molecule type" value="Genomic_DNA"/>
</dbReference>
<sequence length="1005" mass="108189">MLENLRKQLWTGMEAVLGLVITLSFSFLISDGAATPSDAATLLDIKSNFVDSWGNLANWQEAASASVCSWTGVTCNASEAVVGLDLASLNLTGTISADIQRLSSLTVLNVSHNGFSGRLSEAIANLSLLVRLDVGTNCFSGSFPSGFSHLQALKVFSASNNNFTGPLPLDFALLPALEYLDLSGSYFEGSIPVAYGNIATLHLLRLSSNLLTGSLPKELGNLSQLRVLEAGYNAYAGGIPKELGNLQKLEYLDLAGSNLSGSIPKELGQLPFCNTTFLFKNRLTGGLPPELGHMSSLMSLDVSENNLGGSIPEAFSNLHNLTLFSLMFNGFSGSLPAFIGQLPRLQTLKIFNNLFWGPLPPHLGQSASLQWLDASSNRFQGPIPPTICQGGGLVKLELFLNHLSGPVPDLRSCLNLVRLRLQDNQLTGSIPLGLGALKNLTRLELARNKIGGSIPADLGMASSLAFIDLSGNLLGGSLPGGLWRLPNLQVFNATGNTISGSIPDEIGNASSLLKLYLSNNLLTGVIPETISDCKRLVNLDLSSNKLIGAIPIVLADLLSLATLDISHNSFTGSIPFAFAKLTNLEAFNVSYNNLSGAVPLQGIFKTATPGWFDGNVDLCGGPLPACSKQGNTENGSTQEGKKSSRLLAWIVGGIFAVTLGILIVGTRCFYVKYGELIRSTLKRDDPECPWKITAFQRLGFTAYELLECIKESNIIGKGAAGTVFKAEMSNGEVVAVKKLRKSPKELRHEDRGFLAEVHILGGIRHRNIVRLLGCCSNGDNNLLIYEYMPNGSLGQLLHGKDSTTCLTEWITRYNIAVGVAQGLCYLHHDCSPLIVHRDVKSNNILLDCKMEARVADFGVAKLVDSKESMSMVAGSYGYIAPEYAYTMKVDEKSDIYSFGVVLLELLTGKRPVEPEFGDAVNIVEWVRSKGQTQEGAIEVLDANIGAACSSVQEEMMLVLRVALLCTSRFPRDRPSMRDVVTMLSEAKPRRKGIMEKLSPSSKFVK</sequence>
<keyword evidence="2" id="KW-1185">Reference proteome</keyword>
<gene>
    <name evidence="1" type="ORF">O6H91_07G134600</name>
</gene>
<organism evidence="1 2">
    <name type="scientific">Diphasiastrum complanatum</name>
    <name type="common">Issler's clubmoss</name>
    <name type="synonym">Lycopodium complanatum</name>
    <dbReference type="NCBI Taxonomy" id="34168"/>
    <lineage>
        <taxon>Eukaryota</taxon>
        <taxon>Viridiplantae</taxon>
        <taxon>Streptophyta</taxon>
        <taxon>Embryophyta</taxon>
        <taxon>Tracheophyta</taxon>
        <taxon>Lycopodiopsida</taxon>
        <taxon>Lycopodiales</taxon>
        <taxon>Lycopodiaceae</taxon>
        <taxon>Lycopodioideae</taxon>
        <taxon>Diphasiastrum</taxon>
    </lineage>
</organism>
<proteinExistence type="predicted"/>
<comment type="caution">
    <text evidence="1">The sequence shown here is derived from an EMBL/GenBank/DDBJ whole genome shotgun (WGS) entry which is preliminary data.</text>
</comment>
<protein>
    <submittedName>
        <fullName evidence="1">Uncharacterized protein</fullName>
    </submittedName>
</protein>
<evidence type="ECO:0000313" key="1">
    <source>
        <dbReference type="EMBL" id="KAJ7551110.1"/>
    </source>
</evidence>
<evidence type="ECO:0000313" key="2">
    <source>
        <dbReference type="Proteomes" id="UP001162992"/>
    </source>
</evidence>
<name>A0ACC2DA73_DIPCM</name>
<accession>A0ACC2DA73</accession>
<reference evidence="2" key="1">
    <citation type="journal article" date="2024" name="Proc. Natl. Acad. Sci. U.S.A.">
        <title>Extraordinary preservation of gene collinearity over three hundred million years revealed in homosporous lycophytes.</title>
        <authorList>
            <person name="Li C."/>
            <person name="Wickell D."/>
            <person name="Kuo L.Y."/>
            <person name="Chen X."/>
            <person name="Nie B."/>
            <person name="Liao X."/>
            <person name="Peng D."/>
            <person name="Ji J."/>
            <person name="Jenkins J."/>
            <person name="Williams M."/>
            <person name="Shu S."/>
            <person name="Plott C."/>
            <person name="Barry K."/>
            <person name="Rajasekar S."/>
            <person name="Grimwood J."/>
            <person name="Han X."/>
            <person name="Sun S."/>
            <person name="Hou Z."/>
            <person name="He W."/>
            <person name="Dai G."/>
            <person name="Sun C."/>
            <person name="Schmutz J."/>
            <person name="Leebens-Mack J.H."/>
            <person name="Li F.W."/>
            <person name="Wang L."/>
        </authorList>
    </citation>
    <scope>NUCLEOTIDE SEQUENCE [LARGE SCALE GENOMIC DNA]</scope>
    <source>
        <strain evidence="2">cv. PW_Plant_1</strain>
    </source>
</reference>
<dbReference type="Proteomes" id="UP001162992">
    <property type="component" value="Chromosome 7"/>
</dbReference>